<protein>
    <recommendedName>
        <fullName evidence="4">DUF3466 family protein</fullName>
    </recommendedName>
</protein>
<keyword evidence="1" id="KW-0732">Signal</keyword>
<sequence length="591" mass="63625">MKLSRISLAILPLLSLCSVQAAVYNVVEVGEVAELKSTYASAINDAGDVVFNGAIKVTETPIGTGTQVTVFEYYNFPIRLEEIDFENEDVQAFFTDEQLADISNGNIDADIQNILLRINPTNQPIGNSIGYLRAGNAEPENLVMVDSSLTRGNSEYFYGINISGVVVGTATSPFTRQSFTPEATEDTPDPETVERWVADLPYQSAAAVVAGSAIPLPPPYTEYGGGVSAANNISDNGIVAGFGSIGLVEEAIETIEENCDGANQPINTCYYNYHTSSSTSPGAYNQQLDSFGYTQRGLLWQLNGSSVSAPTVLGFLGDKNSQAAHNKEGIRPINYSSQAFDVNNSGVAVGVSLYSDSDRAAVTTDQIYRTEHATLFVEGEALPMVDATEWQNSRAVAINNNDIAVGYAIKTINSANRSKLFYYDYPADKVTFVTGFFSSSTTVPHAINDSNQVVGSAEVIIAGTTTRRRHGFIYDIESDNFRDLNTLIACDSPYTVVEANDINNNGVVLATAIVSREARDVMGDVVVDTQGNPVMEEVTTTVKLQPVANGEPEDCAANDQEYERNGGSTGLGSLMMGAALLWWRRRRSASL</sequence>
<reference evidence="3" key="1">
    <citation type="journal article" date="2019" name="Int. J. Syst. Evol. Microbiol.">
        <title>The Global Catalogue of Microorganisms (GCM) 10K type strain sequencing project: providing services to taxonomists for standard genome sequencing and annotation.</title>
        <authorList>
            <consortium name="The Broad Institute Genomics Platform"/>
            <consortium name="The Broad Institute Genome Sequencing Center for Infectious Disease"/>
            <person name="Wu L."/>
            <person name="Ma J."/>
        </authorList>
    </citation>
    <scope>NUCLEOTIDE SEQUENCE [LARGE SCALE GENOMIC DNA]</scope>
    <source>
        <strain evidence="3">JCM 14331</strain>
    </source>
</reference>
<evidence type="ECO:0000256" key="1">
    <source>
        <dbReference type="SAM" id="SignalP"/>
    </source>
</evidence>
<keyword evidence="3" id="KW-1185">Reference proteome</keyword>
<dbReference type="EMBL" id="BAAAEO010000001">
    <property type="protein sequence ID" value="GAA0541812.1"/>
    <property type="molecule type" value="Genomic_DNA"/>
</dbReference>
<evidence type="ECO:0008006" key="4">
    <source>
        <dbReference type="Google" id="ProtNLM"/>
    </source>
</evidence>
<proteinExistence type="predicted"/>
<dbReference type="InterPro" id="IPR022562">
    <property type="entry name" value="DUF3466"/>
</dbReference>
<name>A0ABP3NDA1_9GAMM</name>
<evidence type="ECO:0000313" key="2">
    <source>
        <dbReference type="EMBL" id="GAA0541812.1"/>
    </source>
</evidence>
<dbReference type="Pfam" id="PF11949">
    <property type="entry name" value="DUF3466"/>
    <property type="match status" value="1"/>
</dbReference>
<feature type="signal peptide" evidence="1">
    <location>
        <begin position="1"/>
        <end position="21"/>
    </location>
</feature>
<dbReference type="Proteomes" id="UP001501169">
    <property type="component" value="Unassembled WGS sequence"/>
</dbReference>
<evidence type="ECO:0000313" key="3">
    <source>
        <dbReference type="Proteomes" id="UP001501169"/>
    </source>
</evidence>
<organism evidence="2 3">
    <name type="scientific">Rheinheimera aquimaris</name>
    <dbReference type="NCBI Taxonomy" id="412437"/>
    <lineage>
        <taxon>Bacteria</taxon>
        <taxon>Pseudomonadati</taxon>
        <taxon>Pseudomonadota</taxon>
        <taxon>Gammaproteobacteria</taxon>
        <taxon>Chromatiales</taxon>
        <taxon>Chromatiaceae</taxon>
        <taxon>Rheinheimera</taxon>
    </lineage>
</organism>
<feature type="chain" id="PRO_5045315877" description="DUF3466 family protein" evidence="1">
    <location>
        <begin position="22"/>
        <end position="591"/>
    </location>
</feature>
<gene>
    <name evidence="2" type="ORF">GCM10009098_06820</name>
</gene>
<accession>A0ABP3NDA1</accession>
<comment type="caution">
    <text evidence="2">The sequence shown here is derived from an EMBL/GenBank/DDBJ whole genome shotgun (WGS) entry which is preliminary data.</text>
</comment>
<dbReference type="RefSeq" id="WP_226765479.1">
    <property type="nucleotide sequence ID" value="NZ_BAAAEO010000001.1"/>
</dbReference>